<protein>
    <submittedName>
        <fullName evidence="2">Uncharacterized protein</fullName>
    </submittedName>
</protein>
<keyword evidence="1" id="KW-0812">Transmembrane</keyword>
<dbReference type="EMBL" id="CAJEWN010000073">
    <property type="protein sequence ID" value="CAD2159183.1"/>
    <property type="molecule type" value="Genomic_DNA"/>
</dbReference>
<dbReference type="InterPro" id="IPR007720">
    <property type="entry name" value="PigQ/GPI1"/>
</dbReference>
<dbReference type="GO" id="GO:0005783">
    <property type="term" value="C:endoplasmic reticulum"/>
    <property type="evidence" value="ECO:0007669"/>
    <property type="project" value="TreeGrafter"/>
</dbReference>
<dbReference type="OrthoDB" id="70250at2759"/>
<keyword evidence="1" id="KW-0472">Membrane</keyword>
<feature type="transmembrane region" description="Helical" evidence="1">
    <location>
        <begin position="116"/>
        <end position="133"/>
    </location>
</feature>
<sequence>MYWIIQPIISKSALVTELTYKFAGFERFSSLLFDSLLGILIINSIPTEWKLIENFWKIVFLSIEQLENVINWLTQNPAGLKLNDALNTFLSNFFLYHIHLWKSYIIALQHSSVDRIFLVGFSTLGFSVLIAFISDFLRIVSLHLFCFHIYTYRFFREIFEKKFFEVLESFLEKNFFQTPKNFWSPSVLKN</sequence>
<evidence type="ECO:0000256" key="1">
    <source>
        <dbReference type="SAM" id="Phobius"/>
    </source>
</evidence>
<dbReference type="PANTHER" id="PTHR21329:SF3">
    <property type="entry name" value="PHOSPHATIDYLINOSITOL N-ACETYLGLUCOSAMINYLTRANSFERASE SUBUNIT Q"/>
    <property type="match status" value="1"/>
</dbReference>
<gene>
    <name evidence="2" type="ORF">MENT_LOCUS13566</name>
</gene>
<organism evidence="2 3">
    <name type="scientific">Meloidogyne enterolobii</name>
    <name type="common">Root-knot nematode worm</name>
    <name type="synonym">Meloidogyne mayaguensis</name>
    <dbReference type="NCBI Taxonomy" id="390850"/>
    <lineage>
        <taxon>Eukaryota</taxon>
        <taxon>Metazoa</taxon>
        <taxon>Ecdysozoa</taxon>
        <taxon>Nematoda</taxon>
        <taxon>Chromadorea</taxon>
        <taxon>Rhabditida</taxon>
        <taxon>Tylenchina</taxon>
        <taxon>Tylenchomorpha</taxon>
        <taxon>Tylenchoidea</taxon>
        <taxon>Meloidogynidae</taxon>
        <taxon>Meloidogyninae</taxon>
        <taxon>Meloidogyne</taxon>
    </lineage>
</organism>
<dbReference type="GO" id="GO:0006506">
    <property type="term" value="P:GPI anchor biosynthetic process"/>
    <property type="evidence" value="ECO:0007669"/>
    <property type="project" value="InterPro"/>
</dbReference>
<evidence type="ECO:0000313" key="2">
    <source>
        <dbReference type="EMBL" id="CAD2159183.1"/>
    </source>
</evidence>
<proteinExistence type="predicted"/>
<dbReference type="AlphaFoldDB" id="A0A6V7UIR4"/>
<evidence type="ECO:0000313" key="3">
    <source>
        <dbReference type="Proteomes" id="UP000580250"/>
    </source>
</evidence>
<comment type="caution">
    <text evidence="2">The sequence shown here is derived from an EMBL/GenBank/DDBJ whole genome shotgun (WGS) entry which is preliminary data.</text>
</comment>
<dbReference type="Proteomes" id="UP000580250">
    <property type="component" value="Unassembled WGS sequence"/>
</dbReference>
<dbReference type="PANTHER" id="PTHR21329">
    <property type="entry name" value="PHOSPHATIDYLINOSITOL N-ACETYLGLUCOSAMINYLTRANSFERASE SUBUNIT Q-RELATED"/>
    <property type="match status" value="1"/>
</dbReference>
<name>A0A6V7UIR4_MELEN</name>
<keyword evidence="1" id="KW-1133">Transmembrane helix</keyword>
<reference evidence="2 3" key="1">
    <citation type="submission" date="2020-08" db="EMBL/GenBank/DDBJ databases">
        <authorList>
            <person name="Koutsovoulos G."/>
            <person name="Danchin GJ E."/>
        </authorList>
    </citation>
    <scope>NUCLEOTIDE SEQUENCE [LARGE SCALE GENOMIC DNA]</scope>
</reference>
<accession>A0A6V7UIR4</accession>
<dbReference type="GO" id="GO:0016020">
    <property type="term" value="C:membrane"/>
    <property type="evidence" value="ECO:0007669"/>
    <property type="project" value="InterPro"/>
</dbReference>
<dbReference type="Pfam" id="PF05024">
    <property type="entry name" value="Gpi1"/>
    <property type="match status" value="1"/>
</dbReference>